<dbReference type="AlphaFoldDB" id="A0A078AGY0"/>
<feature type="compositionally biased region" description="Low complexity" evidence="2">
    <location>
        <begin position="61"/>
        <end position="79"/>
    </location>
</feature>
<feature type="region of interest" description="Disordered" evidence="2">
    <location>
        <begin position="60"/>
        <end position="83"/>
    </location>
</feature>
<gene>
    <name evidence="3" type="primary">Contig10511.g11217</name>
    <name evidence="3" type="ORF">STYLEM_10539</name>
</gene>
<keyword evidence="4" id="KW-1185">Reference proteome</keyword>
<evidence type="ECO:0000256" key="2">
    <source>
        <dbReference type="SAM" id="MobiDB-lite"/>
    </source>
</evidence>
<evidence type="ECO:0000313" key="4">
    <source>
        <dbReference type="Proteomes" id="UP000039865"/>
    </source>
</evidence>
<dbReference type="EMBL" id="CCKQ01010025">
    <property type="protein sequence ID" value="CDW81520.1"/>
    <property type="molecule type" value="Genomic_DNA"/>
</dbReference>
<accession>A0A078AGY0</accession>
<evidence type="ECO:0000313" key="3">
    <source>
        <dbReference type="EMBL" id="CDW81520.1"/>
    </source>
</evidence>
<name>A0A078AGY0_STYLE</name>
<organism evidence="3 4">
    <name type="scientific">Stylonychia lemnae</name>
    <name type="common">Ciliate</name>
    <dbReference type="NCBI Taxonomy" id="5949"/>
    <lineage>
        <taxon>Eukaryota</taxon>
        <taxon>Sar</taxon>
        <taxon>Alveolata</taxon>
        <taxon>Ciliophora</taxon>
        <taxon>Intramacronucleata</taxon>
        <taxon>Spirotrichea</taxon>
        <taxon>Stichotrichia</taxon>
        <taxon>Sporadotrichida</taxon>
        <taxon>Oxytrichidae</taxon>
        <taxon>Stylonychinae</taxon>
        <taxon>Stylonychia</taxon>
    </lineage>
</organism>
<keyword evidence="1" id="KW-0175">Coiled coil</keyword>
<feature type="coiled-coil region" evidence="1">
    <location>
        <begin position="525"/>
        <end position="556"/>
    </location>
</feature>
<dbReference type="Proteomes" id="UP000039865">
    <property type="component" value="Unassembled WGS sequence"/>
</dbReference>
<evidence type="ECO:0000256" key="1">
    <source>
        <dbReference type="SAM" id="Coils"/>
    </source>
</evidence>
<dbReference type="InParanoid" id="A0A078AGY0"/>
<reference evidence="3 4" key="1">
    <citation type="submission" date="2014-06" db="EMBL/GenBank/DDBJ databases">
        <authorList>
            <person name="Swart Estienne"/>
        </authorList>
    </citation>
    <scope>NUCLEOTIDE SEQUENCE [LARGE SCALE GENOMIC DNA]</scope>
    <source>
        <strain evidence="3 4">130c</strain>
    </source>
</reference>
<proteinExistence type="predicted"/>
<sequence length="921" mass="107623">MSKLVSRERGSTSDIHDKQQLESINSINFKKQLDQSEKKYTFDNSNLQKSQKNELEKEQLKQQNNQKMQQQQSEQISNLKVRRQKNKLKKYYRPLGDVNQKQTDPQFSENNLIAKIINLKQKSYESPNLSFLHRSESEKRAIIDSQLLRVQRILKVTDIPPLKKKLSRRDKILGTQSVKVQILDDLNENLDEQLDKISDGESRITDHSDITDSNRSSIPKKSLRENYRKKTNFIGNQSHKRFNSAAIDLNSLSPKFKIKYKEQQSPGLDKKRITSLTDLINDGHTDTQRSKQSFEDDQKSFKAMQSFKDLQKGIRKQKSSMDKTTISSIHIPDNLREFKANNRPIGTPYVKIRAPSYQIIRPQSQQHMSYQVMIKSPVNLSYHEIYQQDIIPSVNVVQSIDPPKSNVLDLYNQTVLNYLQYKKYESKAQKKFLDTKPPLPGKNSGGHVRNFTDQIGIKSFASTPSKQITPMRQTMNSNENNPSMNSTQKHDQQVFFRQGTTNVHFSQRNQFNEKKSKNTMIENDAATHVKALQELKQKLNDLLQDNQKQIEQMNDDSKFYLECRDLVMEVFNKFERKSKRVQILHSKNQINRNFSVVPQIQKNRYLTSLEQATQDENLSSVKSSKGFSKFNTFKPKSNSLLQSSDNISVKESNIDLIPLIYNDKDTNKTIVKFEASSRDQKKAQLIKQLHEVRFQKNKIARVLERVLMMYDVITKERFEKQRSKDSTPRTMNRMDQKVSHLQQLVQICITRFNIIIRQKTKVLDDIFQMALPIQKNPLARASEMAKINNEYLDSIQEDENAYQSKINTLGLSGDLNERLNYLNLMHKSLNVFQQMLARKVQQMQISHIKTKRFSPRMCIKPLSMESMNLVIEDYDLGKNYFEKKELSPRQHRQRKKKQTGNQNIKLQFFNTMKINKVSNLA</sequence>
<protein>
    <submittedName>
        <fullName evidence="3">Uncharacterized protein</fullName>
    </submittedName>
</protein>